<reference evidence="2" key="1">
    <citation type="submission" date="2022-08" db="EMBL/GenBank/DDBJ databases">
        <authorList>
            <person name="Kallberg Y."/>
            <person name="Tangrot J."/>
            <person name="Rosling A."/>
        </authorList>
    </citation>
    <scope>NUCLEOTIDE SEQUENCE</scope>
    <source>
        <strain evidence="2">Wild A</strain>
    </source>
</reference>
<protein>
    <submittedName>
        <fullName evidence="2">11790_t:CDS:1</fullName>
    </submittedName>
</protein>
<evidence type="ECO:0000256" key="1">
    <source>
        <dbReference type="SAM" id="MobiDB-lite"/>
    </source>
</evidence>
<dbReference type="EMBL" id="CAMKVN010001353">
    <property type="protein sequence ID" value="CAI2175379.1"/>
    <property type="molecule type" value="Genomic_DNA"/>
</dbReference>
<accession>A0A9W4SP19</accession>
<evidence type="ECO:0000313" key="2">
    <source>
        <dbReference type="EMBL" id="CAI2175379.1"/>
    </source>
</evidence>
<dbReference type="AlphaFoldDB" id="A0A9W4SP19"/>
<gene>
    <name evidence="2" type="ORF">FWILDA_LOCUS7061</name>
</gene>
<keyword evidence="3" id="KW-1185">Reference proteome</keyword>
<feature type="region of interest" description="Disordered" evidence="1">
    <location>
        <begin position="65"/>
        <end position="89"/>
    </location>
</feature>
<name>A0A9W4SP19_9GLOM</name>
<organism evidence="2 3">
    <name type="scientific">Funneliformis geosporum</name>
    <dbReference type="NCBI Taxonomy" id="1117311"/>
    <lineage>
        <taxon>Eukaryota</taxon>
        <taxon>Fungi</taxon>
        <taxon>Fungi incertae sedis</taxon>
        <taxon>Mucoromycota</taxon>
        <taxon>Glomeromycotina</taxon>
        <taxon>Glomeromycetes</taxon>
        <taxon>Glomerales</taxon>
        <taxon>Glomeraceae</taxon>
        <taxon>Funneliformis</taxon>
    </lineage>
</organism>
<sequence>MNKREKEMRKLENEDDVETITENKTILTFKNELQSNNNKLKNYKVKENVELDHDMVVIESDSEITVRKSKGKPSKSLLRKPNPDSSQLNPILKRLKSSELSLPNVYCIEFESEGEGF</sequence>
<evidence type="ECO:0000313" key="3">
    <source>
        <dbReference type="Proteomes" id="UP001153678"/>
    </source>
</evidence>
<comment type="caution">
    <text evidence="2">The sequence shown here is derived from an EMBL/GenBank/DDBJ whole genome shotgun (WGS) entry which is preliminary data.</text>
</comment>
<dbReference type="Proteomes" id="UP001153678">
    <property type="component" value="Unassembled WGS sequence"/>
</dbReference>
<proteinExistence type="predicted"/>